<protein>
    <submittedName>
        <fullName evidence="9">Multidrug transport protein</fullName>
    </submittedName>
</protein>
<dbReference type="InterPro" id="IPR004638">
    <property type="entry name" value="EmrB-like"/>
</dbReference>
<feature type="transmembrane region" description="Helical" evidence="7">
    <location>
        <begin position="7"/>
        <end position="28"/>
    </location>
</feature>
<keyword evidence="2" id="KW-0813">Transport</keyword>
<dbReference type="InterPro" id="IPR020846">
    <property type="entry name" value="MFS_dom"/>
</dbReference>
<sequence length="482" mass="52444">MNVSRRELNILLIVGIGNFLGFLNQTLMNTALPSIMREFSISASQGQWLSNGYMLINGVMIPLTAFLMDRFKTKHLYLTAMSMFTIGTVVAGFAPDFWILILGRMFQAAGTGILIPLMNVITMRIFPINKRGRAMGFIGLAMNFAPAIGPTLSGYIVTNFTWRYLFYMVAPLAILDVILASFLLKNYGETVKLKFDTISIGLSMVGMGALLAGLSNAGEGNWLSWSVIGLIFLGLAVLTYFVRRQMHRPTPLLNFKVFQYRNFTLAVITNVFVMMALYGGTLLLPLFIQNVQGQSAQISGLVLLPGALITAIMSPISGTLYDRYGAKYLSFIGLLILAISTFMFAQLQLATGLLYIIICQAVRNLAIGLTTMPLQTEALNALPRNLISHGSAMYTTIRQIAGSMGTACLITVMSLVSKASSHQAALAQLQGINTAYAVCGVLALVGAFCALKLVPRRNKAPQPQNFDASGADIKKMESTDTI</sequence>
<feature type="transmembrane region" description="Helical" evidence="7">
    <location>
        <begin position="263"/>
        <end position="288"/>
    </location>
</feature>
<dbReference type="OrthoDB" id="9816041at2"/>
<feature type="transmembrane region" description="Helical" evidence="7">
    <location>
        <begin position="134"/>
        <end position="158"/>
    </location>
</feature>
<evidence type="ECO:0000256" key="3">
    <source>
        <dbReference type="ARBA" id="ARBA00022475"/>
    </source>
</evidence>
<dbReference type="Proteomes" id="UP000051236">
    <property type="component" value="Unassembled WGS sequence"/>
</dbReference>
<dbReference type="InterPro" id="IPR036259">
    <property type="entry name" value="MFS_trans_sf"/>
</dbReference>
<reference evidence="9 10" key="1">
    <citation type="journal article" date="2015" name="Genome Announc.">
        <title>Expanding the biotechnology potential of lactobacilli through comparative genomics of 213 strains and associated genera.</title>
        <authorList>
            <person name="Sun Z."/>
            <person name="Harris H.M."/>
            <person name="McCann A."/>
            <person name="Guo C."/>
            <person name="Argimon S."/>
            <person name="Zhang W."/>
            <person name="Yang X."/>
            <person name="Jeffery I.B."/>
            <person name="Cooney J.C."/>
            <person name="Kagawa T.F."/>
            <person name="Liu W."/>
            <person name="Song Y."/>
            <person name="Salvetti E."/>
            <person name="Wrobel A."/>
            <person name="Rasinkangas P."/>
            <person name="Parkhill J."/>
            <person name="Rea M.C."/>
            <person name="O'Sullivan O."/>
            <person name="Ritari J."/>
            <person name="Douillard F.P."/>
            <person name="Paul Ross R."/>
            <person name="Yang R."/>
            <person name="Briner A.E."/>
            <person name="Felis G.E."/>
            <person name="de Vos W.M."/>
            <person name="Barrangou R."/>
            <person name="Klaenhammer T.R."/>
            <person name="Caufield P.W."/>
            <person name="Cui Y."/>
            <person name="Zhang H."/>
            <person name="O'Toole P.W."/>
        </authorList>
    </citation>
    <scope>NUCLEOTIDE SEQUENCE [LARGE SCALE GENOMIC DNA]</scope>
    <source>
        <strain evidence="9 10">DSM 18527</strain>
    </source>
</reference>
<gene>
    <name evidence="9" type="ORF">FC83_GL003211</name>
</gene>
<evidence type="ECO:0000256" key="7">
    <source>
        <dbReference type="SAM" id="Phobius"/>
    </source>
</evidence>
<dbReference type="PATRIC" id="fig|1423734.3.peg.3260"/>
<dbReference type="GO" id="GO:0022857">
    <property type="term" value="F:transmembrane transporter activity"/>
    <property type="evidence" value="ECO:0007669"/>
    <property type="project" value="InterPro"/>
</dbReference>
<proteinExistence type="predicted"/>
<comment type="caution">
    <text evidence="9">The sequence shown here is derived from an EMBL/GenBank/DDBJ whole genome shotgun (WGS) entry which is preliminary data.</text>
</comment>
<dbReference type="SUPFAM" id="SSF103473">
    <property type="entry name" value="MFS general substrate transporter"/>
    <property type="match status" value="1"/>
</dbReference>
<keyword evidence="10" id="KW-1185">Reference proteome</keyword>
<accession>X0PNM4</accession>
<evidence type="ECO:0000313" key="9">
    <source>
        <dbReference type="EMBL" id="KRM33130.1"/>
    </source>
</evidence>
<dbReference type="eggNOG" id="COG2814">
    <property type="taxonomic scope" value="Bacteria"/>
</dbReference>
<feature type="transmembrane region" description="Helical" evidence="7">
    <location>
        <begin position="395"/>
        <end position="415"/>
    </location>
</feature>
<name>X0PNM4_9LACO</name>
<feature type="domain" description="Major facilitator superfamily (MFS) profile" evidence="8">
    <location>
        <begin position="10"/>
        <end position="458"/>
    </location>
</feature>
<dbReference type="CDD" id="cd17503">
    <property type="entry name" value="MFS_LmrB_MDR_like"/>
    <property type="match status" value="1"/>
</dbReference>
<dbReference type="Gene3D" id="1.20.1250.20">
    <property type="entry name" value="MFS general substrate transporter like domains"/>
    <property type="match status" value="2"/>
</dbReference>
<evidence type="ECO:0000256" key="5">
    <source>
        <dbReference type="ARBA" id="ARBA00022989"/>
    </source>
</evidence>
<keyword evidence="5 7" id="KW-1133">Transmembrane helix</keyword>
<organism evidence="9 10">
    <name type="scientific">Agrilactobacillus composti DSM 18527 = JCM 14202</name>
    <dbReference type="NCBI Taxonomy" id="1423734"/>
    <lineage>
        <taxon>Bacteria</taxon>
        <taxon>Bacillati</taxon>
        <taxon>Bacillota</taxon>
        <taxon>Bacilli</taxon>
        <taxon>Lactobacillales</taxon>
        <taxon>Lactobacillaceae</taxon>
        <taxon>Agrilactobacillus</taxon>
    </lineage>
</organism>
<evidence type="ECO:0000256" key="1">
    <source>
        <dbReference type="ARBA" id="ARBA00004651"/>
    </source>
</evidence>
<dbReference type="GO" id="GO:0005886">
    <property type="term" value="C:plasma membrane"/>
    <property type="evidence" value="ECO:0007669"/>
    <property type="project" value="UniProtKB-SubCell"/>
</dbReference>
<feature type="transmembrane region" description="Helical" evidence="7">
    <location>
        <begin position="75"/>
        <end position="95"/>
    </location>
</feature>
<dbReference type="PANTHER" id="PTHR42718">
    <property type="entry name" value="MAJOR FACILITATOR SUPERFAMILY MULTIDRUG TRANSPORTER MFSC"/>
    <property type="match status" value="1"/>
</dbReference>
<keyword evidence="3" id="KW-1003">Cell membrane</keyword>
<feature type="transmembrane region" description="Helical" evidence="7">
    <location>
        <begin position="300"/>
        <end position="321"/>
    </location>
</feature>
<dbReference type="STRING" id="1423734.FC83_GL003211"/>
<evidence type="ECO:0000313" key="10">
    <source>
        <dbReference type="Proteomes" id="UP000051236"/>
    </source>
</evidence>
<evidence type="ECO:0000256" key="6">
    <source>
        <dbReference type="ARBA" id="ARBA00023136"/>
    </source>
</evidence>
<keyword evidence="6 7" id="KW-0472">Membrane</keyword>
<dbReference type="AlphaFoldDB" id="X0PNM4"/>
<dbReference type="InterPro" id="IPR011701">
    <property type="entry name" value="MFS"/>
</dbReference>
<evidence type="ECO:0000259" key="8">
    <source>
        <dbReference type="PROSITE" id="PS50850"/>
    </source>
</evidence>
<dbReference type="RefSeq" id="WP_081762963.1">
    <property type="nucleotide sequence ID" value="NZ_AZGA01000057.1"/>
</dbReference>
<dbReference type="NCBIfam" id="TIGR00711">
    <property type="entry name" value="efflux_EmrB"/>
    <property type="match status" value="1"/>
</dbReference>
<keyword evidence="4 7" id="KW-0812">Transmembrane</keyword>
<evidence type="ECO:0000256" key="4">
    <source>
        <dbReference type="ARBA" id="ARBA00022692"/>
    </source>
</evidence>
<feature type="transmembrane region" description="Helical" evidence="7">
    <location>
        <begin position="48"/>
        <end position="68"/>
    </location>
</feature>
<feature type="transmembrane region" description="Helical" evidence="7">
    <location>
        <begin position="435"/>
        <end position="454"/>
    </location>
</feature>
<dbReference type="PROSITE" id="PS50850">
    <property type="entry name" value="MFS"/>
    <property type="match status" value="1"/>
</dbReference>
<feature type="transmembrane region" description="Helical" evidence="7">
    <location>
        <begin position="328"/>
        <end position="347"/>
    </location>
</feature>
<feature type="transmembrane region" description="Helical" evidence="7">
    <location>
        <begin position="222"/>
        <end position="242"/>
    </location>
</feature>
<dbReference type="Pfam" id="PF07690">
    <property type="entry name" value="MFS_1"/>
    <property type="match status" value="1"/>
</dbReference>
<feature type="transmembrane region" description="Helical" evidence="7">
    <location>
        <begin position="101"/>
        <end position="122"/>
    </location>
</feature>
<feature type="transmembrane region" description="Helical" evidence="7">
    <location>
        <begin position="196"/>
        <end position="216"/>
    </location>
</feature>
<evidence type="ECO:0000256" key="2">
    <source>
        <dbReference type="ARBA" id="ARBA00022448"/>
    </source>
</evidence>
<dbReference type="PRINTS" id="PR01036">
    <property type="entry name" value="TCRTETB"/>
</dbReference>
<dbReference type="PANTHER" id="PTHR42718:SF24">
    <property type="entry name" value="MAJOR FACILITATOR SUPERFAMILY (MFS) PROFILE DOMAIN-CONTAINING PROTEIN"/>
    <property type="match status" value="1"/>
</dbReference>
<dbReference type="EMBL" id="AZGA01000057">
    <property type="protein sequence ID" value="KRM33130.1"/>
    <property type="molecule type" value="Genomic_DNA"/>
</dbReference>
<comment type="subcellular location">
    <subcellularLocation>
        <location evidence="1">Cell membrane</location>
        <topology evidence="1">Multi-pass membrane protein</topology>
    </subcellularLocation>
</comment>
<feature type="transmembrane region" description="Helical" evidence="7">
    <location>
        <begin position="164"/>
        <end position="184"/>
    </location>
</feature>